<sequence>MKRVDNRPFSLLSINTYVFITALEKQVCRSGLFPATYAANGYYTIIFGGVNLAENIISLLLIILVTQLVAGITIGIKVIVKRGSSVVKEA</sequence>
<evidence type="ECO:0000313" key="4">
    <source>
        <dbReference type="EMBL" id="OSX90732.1"/>
    </source>
</evidence>
<keyword evidence="1" id="KW-1133">Transmembrane helix</keyword>
<dbReference type="AlphaFoldDB" id="A0A1S9XCD8"/>
<evidence type="ECO:0000313" key="2">
    <source>
        <dbReference type="EMBL" id="EJR32733.1"/>
    </source>
</evidence>
<organism evidence="3 6">
    <name type="scientific">Bacillus mycoides</name>
    <dbReference type="NCBI Taxonomy" id="1405"/>
    <lineage>
        <taxon>Bacteria</taxon>
        <taxon>Bacillati</taxon>
        <taxon>Bacillota</taxon>
        <taxon>Bacilli</taxon>
        <taxon>Bacillales</taxon>
        <taxon>Bacillaceae</taxon>
        <taxon>Bacillus</taxon>
        <taxon>Bacillus cereus group</taxon>
    </lineage>
</organism>
<evidence type="ECO:0000313" key="5">
    <source>
        <dbReference type="Proteomes" id="UP000006976"/>
    </source>
</evidence>
<evidence type="ECO:0000313" key="3">
    <source>
        <dbReference type="EMBL" id="OOR04491.1"/>
    </source>
</evidence>
<proteinExistence type="predicted"/>
<dbReference type="EMBL" id="MUAI01000024">
    <property type="protein sequence ID" value="OOR04491.1"/>
    <property type="molecule type" value="Genomic_DNA"/>
</dbReference>
<evidence type="ECO:0000256" key="1">
    <source>
        <dbReference type="SAM" id="Phobius"/>
    </source>
</evidence>
<name>A0A1S9XCD8_BACMY</name>
<feature type="transmembrane region" description="Helical" evidence="1">
    <location>
        <begin position="56"/>
        <end position="80"/>
    </location>
</feature>
<dbReference type="Proteomes" id="UP000006976">
    <property type="component" value="Unassembled WGS sequence"/>
</dbReference>
<protein>
    <submittedName>
        <fullName evidence="3">Uncharacterized protein</fullName>
    </submittedName>
</protein>
<gene>
    <name evidence="3" type="ORF">BW900_21935</name>
    <name evidence="2" type="ORF">III_05093</name>
    <name evidence="4" type="ORF">S3E15_01591</name>
</gene>
<reference evidence="2 5" key="1">
    <citation type="submission" date="2012-04" db="EMBL/GenBank/DDBJ databases">
        <title>The Genome Sequence of Bacillus cereus VD078.</title>
        <authorList>
            <consortium name="The Broad Institute Genome Sequencing Platform"/>
            <consortium name="The Broad Institute Genome Sequencing Center for Infectious Disease"/>
            <person name="Feldgarden M."/>
            <person name="Van der Auwera G.A."/>
            <person name="Mahillon J."/>
            <person name="Duprez V."/>
            <person name="Timmery S."/>
            <person name="Mattelet C."/>
            <person name="Dierick K."/>
            <person name="Sun M."/>
            <person name="Yu Z."/>
            <person name="Zhu L."/>
            <person name="Hu X."/>
            <person name="Shank E.B."/>
            <person name="Swiecicka I."/>
            <person name="Hansen B.M."/>
            <person name="Andrup L."/>
            <person name="Young S.K."/>
            <person name="Zeng Q."/>
            <person name="Gargeya S."/>
            <person name="Fitzgerald M."/>
            <person name="Haas B."/>
            <person name="Abouelleil A."/>
            <person name="Alvarado L."/>
            <person name="Arachchi H.M."/>
            <person name="Berlin A."/>
            <person name="Chapman S.B."/>
            <person name="Goldberg J."/>
            <person name="Griggs A."/>
            <person name="Gujja S."/>
            <person name="Hansen M."/>
            <person name="Howarth C."/>
            <person name="Imamovic A."/>
            <person name="Larimer J."/>
            <person name="McCowen C."/>
            <person name="Montmayeur A."/>
            <person name="Murphy C."/>
            <person name="Neiman D."/>
            <person name="Pearson M."/>
            <person name="Priest M."/>
            <person name="Roberts A."/>
            <person name="Saif S."/>
            <person name="Shea T."/>
            <person name="Sisk P."/>
            <person name="Sykes S."/>
            <person name="Wortman J."/>
            <person name="Nusbaum C."/>
            <person name="Birren B."/>
        </authorList>
    </citation>
    <scope>NUCLEOTIDE SEQUENCE [LARGE SCALE GENOMIC DNA]</scope>
    <source>
        <strain evidence="2 5">VD078</strain>
    </source>
</reference>
<dbReference type="RefSeq" id="WP_002091435.1">
    <property type="nucleotide sequence ID" value="NZ_CM125442.1"/>
</dbReference>
<dbReference type="EMBL" id="MRWU01000015">
    <property type="protein sequence ID" value="OSX90732.1"/>
    <property type="molecule type" value="Genomic_DNA"/>
</dbReference>
<accession>A0A1S9T4D1</accession>
<accession>A0A1S9XCD8</accession>
<accession>J8HYP7</accession>
<evidence type="ECO:0000313" key="7">
    <source>
        <dbReference type="Proteomes" id="UP000194131"/>
    </source>
</evidence>
<keyword evidence="1" id="KW-0472">Membrane</keyword>
<dbReference type="GeneID" id="66264734"/>
<comment type="caution">
    <text evidence="3">The sequence shown here is derived from an EMBL/GenBank/DDBJ whole genome shotgun (WGS) entry which is preliminary data.</text>
</comment>
<dbReference type="Proteomes" id="UP000194131">
    <property type="component" value="Unassembled WGS sequence"/>
</dbReference>
<dbReference type="EMBL" id="AHEV01000038">
    <property type="protein sequence ID" value="EJR32733.1"/>
    <property type="molecule type" value="Genomic_DNA"/>
</dbReference>
<reference evidence="4 7" key="2">
    <citation type="submission" date="2016-12" db="EMBL/GenBank/DDBJ databases">
        <title>Genome Sequences of Twelve Sporeforming Bacillus Species Isolated from Foods.</title>
        <authorList>
            <person name="De Jong A."/>
            <person name="Holsappel S."/>
            <person name="Kuipers O.P."/>
        </authorList>
    </citation>
    <scope>NUCLEOTIDE SEQUENCE [LARGE SCALE GENOMIC DNA]</scope>
    <source>
        <strain evidence="4 7">S3E15</strain>
    </source>
</reference>
<dbReference type="Proteomes" id="UP000190696">
    <property type="component" value="Unassembled WGS sequence"/>
</dbReference>
<evidence type="ECO:0000313" key="6">
    <source>
        <dbReference type="Proteomes" id="UP000190696"/>
    </source>
</evidence>
<reference evidence="3 6" key="3">
    <citation type="submission" date="2017-01" db="EMBL/GenBank/DDBJ databases">
        <title>Bacillus cereus isolates.</title>
        <authorList>
            <person name="Beno S.M."/>
        </authorList>
    </citation>
    <scope>NUCLEOTIDE SEQUENCE [LARGE SCALE GENOMIC DNA]</scope>
    <source>
        <strain evidence="3 6">FSL W7-1108</strain>
    </source>
</reference>
<keyword evidence="1" id="KW-0812">Transmembrane</keyword>